<gene>
    <name evidence="2" type="ordered locus">Mpet_1460</name>
</gene>
<dbReference type="Proteomes" id="UP000006565">
    <property type="component" value="Chromosome"/>
</dbReference>
<evidence type="ECO:0000313" key="2">
    <source>
        <dbReference type="EMBL" id="ADN36219.1"/>
    </source>
</evidence>
<dbReference type="AlphaFoldDB" id="E1RFI9"/>
<proteinExistence type="predicted"/>
<evidence type="ECO:0000256" key="1">
    <source>
        <dbReference type="SAM" id="Phobius"/>
    </source>
</evidence>
<dbReference type="GeneID" id="9743930"/>
<dbReference type="EMBL" id="CP002117">
    <property type="protein sequence ID" value="ADN36219.1"/>
    <property type="molecule type" value="Genomic_DNA"/>
</dbReference>
<name>E1RFI9_METP4</name>
<dbReference type="KEGG" id="mpi:Mpet_1460"/>
<dbReference type="HOGENOM" id="CLU_2243884_0_0_2"/>
<keyword evidence="1" id="KW-0812">Transmembrane</keyword>
<keyword evidence="1" id="KW-1133">Transmembrane helix</keyword>
<organism evidence="2 3">
    <name type="scientific">Methanolacinia petrolearia (strain DSM 11571 / OCM 486 / SEBR 4847)</name>
    <name type="common">Methanoplanus petrolearius</name>
    <dbReference type="NCBI Taxonomy" id="679926"/>
    <lineage>
        <taxon>Archaea</taxon>
        <taxon>Methanobacteriati</taxon>
        <taxon>Methanobacteriota</taxon>
        <taxon>Stenosarchaea group</taxon>
        <taxon>Methanomicrobia</taxon>
        <taxon>Methanomicrobiales</taxon>
        <taxon>Methanomicrobiaceae</taxon>
        <taxon>Methanolacinia</taxon>
    </lineage>
</organism>
<keyword evidence="1" id="KW-0472">Membrane</keyword>
<keyword evidence="3" id="KW-1185">Reference proteome</keyword>
<sequence length="104" mass="11598" precursor="true">MTYEIVAASIGTALVTVAGMAIIAWINGAPARAEQKRITENDRAFTRYLERSQKIAKSDNDLNRQYGIVPESSEPGLAKVLEEIRQAKTDFESVKNAWIDNNKE</sequence>
<accession>E1RFI9</accession>
<dbReference type="OrthoDB" id="374108at2157"/>
<dbReference type="RefSeq" id="WP_013329396.1">
    <property type="nucleotide sequence ID" value="NC_014507.1"/>
</dbReference>
<reference evidence="2 3" key="1">
    <citation type="journal article" date="2010" name="Stand. Genomic Sci.">
        <title>Complete genome sequence of Methanoplanus petrolearius type strain (SEBR 4847).</title>
        <authorList>
            <person name="Brambilla E."/>
            <person name="Djao O.D."/>
            <person name="Daligault H."/>
            <person name="Lapidus A."/>
            <person name="Lucas S."/>
            <person name="Hammon N."/>
            <person name="Nolan M."/>
            <person name="Tice H."/>
            <person name="Cheng J.F."/>
            <person name="Han C."/>
            <person name="Tapia R."/>
            <person name="Goodwin L."/>
            <person name="Pitluck S."/>
            <person name="Liolios K."/>
            <person name="Ivanova N."/>
            <person name="Mavromatis K."/>
            <person name="Mikhailova N."/>
            <person name="Pati A."/>
            <person name="Chen A."/>
            <person name="Palaniappan K."/>
            <person name="Land M."/>
            <person name="Hauser L."/>
            <person name="Chang Y.J."/>
            <person name="Jeffries C.D."/>
            <person name="Rohde M."/>
            <person name="Spring S."/>
            <person name="Sikorski J."/>
            <person name="Goker M."/>
            <person name="Woyke T."/>
            <person name="Bristow J."/>
            <person name="Eisen J.A."/>
            <person name="Markowitz V."/>
            <person name="Hugenholtz P."/>
            <person name="Kyrpides N.C."/>
            <person name="Klenk H.P."/>
        </authorList>
    </citation>
    <scope>NUCLEOTIDE SEQUENCE [LARGE SCALE GENOMIC DNA]</scope>
    <source>
        <strain evidence="3">DSM 11571 / OCM 486 / SEBR 4847</strain>
    </source>
</reference>
<evidence type="ECO:0000313" key="3">
    <source>
        <dbReference type="Proteomes" id="UP000006565"/>
    </source>
</evidence>
<feature type="transmembrane region" description="Helical" evidence="1">
    <location>
        <begin position="6"/>
        <end position="27"/>
    </location>
</feature>
<protein>
    <submittedName>
        <fullName evidence="2">Uncharacterized protein</fullName>
    </submittedName>
</protein>